<dbReference type="Proteomes" id="UP000708148">
    <property type="component" value="Unassembled WGS sequence"/>
</dbReference>
<evidence type="ECO:0000313" key="5">
    <source>
        <dbReference type="Proteomes" id="UP000708148"/>
    </source>
</evidence>
<evidence type="ECO:0000259" key="3">
    <source>
        <dbReference type="PROSITE" id="PS50177"/>
    </source>
</evidence>
<dbReference type="GO" id="GO:0003729">
    <property type="term" value="F:mRNA binding"/>
    <property type="evidence" value="ECO:0007669"/>
    <property type="project" value="TreeGrafter"/>
</dbReference>
<feature type="region of interest" description="Disordered" evidence="2">
    <location>
        <begin position="383"/>
        <end position="435"/>
    </location>
</feature>
<dbReference type="InterPro" id="IPR039539">
    <property type="entry name" value="Ras_GTPase_bind_prot"/>
</dbReference>
<evidence type="ECO:0000256" key="2">
    <source>
        <dbReference type="SAM" id="MobiDB-lite"/>
    </source>
</evidence>
<feature type="compositionally biased region" description="Polar residues" evidence="2">
    <location>
        <begin position="425"/>
        <end position="435"/>
    </location>
</feature>
<dbReference type="InterPro" id="IPR018222">
    <property type="entry name" value="Nuclear_transport_factor_2_euk"/>
</dbReference>
<dbReference type="InterPro" id="IPR002075">
    <property type="entry name" value="NTF2_dom"/>
</dbReference>
<feature type="compositionally biased region" description="Low complexity" evidence="2">
    <location>
        <begin position="383"/>
        <end position="396"/>
    </location>
</feature>
<organism evidence="4 5">
    <name type="scientific">Ostreobium quekettii</name>
    <dbReference type="NCBI Taxonomy" id="121088"/>
    <lineage>
        <taxon>Eukaryota</taxon>
        <taxon>Viridiplantae</taxon>
        <taxon>Chlorophyta</taxon>
        <taxon>core chlorophytes</taxon>
        <taxon>Ulvophyceae</taxon>
        <taxon>TCBD clade</taxon>
        <taxon>Bryopsidales</taxon>
        <taxon>Ostreobineae</taxon>
        <taxon>Ostreobiaceae</taxon>
        <taxon>Ostreobium</taxon>
    </lineage>
</organism>
<evidence type="ECO:0000256" key="1">
    <source>
        <dbReference type="ARBA" id="ARBA00022884"/>
    </source>
</evidence>
<dbReference type="PROSITE" id="PS50177">
    <property type="entry name" value="NTF2_DOMAIN"/>
    <property type="match status" value="1"/>
</dbReference>
<dbReference type="Gene3D" id="3.10.450.50">
    <property type="match status" value="1"/>
</dbReference>
<evidence type="ECO:0000313" key="4">
    <source>
        <dbReference type="EMBL" id="CAD7696539.1"/>
    </source>
</evidence>
<accession>A0A8S1IRY2</accession>
<reference evidence="4" key="1">
    <citation type="submission" date="2020-12" db="EMBL/GenBank/DDBJ databases">
        <authorList>
            <person name="Iha C."/>
        </authorList>
    </citation>
    <scope>NUCLEOTIDE SEQUENCE</scope>
</reference>
<feature type="compositionally biased region" description="Polar residues" evidence="2">
    <location>
        <begin position="399"/>
        <end position="413"/>
    </location>
</feature>
<gene>
    <name evidence="4" type="ORF">OSTQU699_LOCUS1900</name>
</gene>
<sequence>MASAGAGRADRQGAMNKEKVAQQFVKFYYTVLNDKPDYLHQFYGANSTVVVSEAQDSGAPIKVDASSEEEIGKLLCTLFADVTVAVDTSFPQESIDGSVLLLVSGRMTRKGVDEERFFTQAFLLARQPSGFYIRTDTLQVHNRGSCCRSASDATQASSGSSGAAHPTRGPSAPEPQPESKPLLNNHSGSVVRSRDVSGLGLGPVANTGGLASDAVDDGSAPGAVHSLARPHVLDSLSLDADQGRREMQGVGEIAPTMVAAVSSAAAPGGIPTSGGVAAENGVKDLEVEPPSQIVAPIEKPIDVVAEAPPLDAPAPPAVHASTAAPVPQAVAAVAPPQPVVALTGTETATDAPIAGEYVQAPASTQKMSYAQILKSRAAAAASQAQPVSQAAPKPASDPVSVSQSASELQTQGWNARPRDKRRTRMPSQGDGSHGF</sequence>
<keyword evidence="5" id="KW-1185">Reference proteome</keyword>
<dbReference type="PANTHER" id="PTHR10693:SF20">
    <property type="entry name" value="AT27578P"/>
    <property type="match status" value="1"/>
</dbReference>
<keyword evidence="1" id="KW-0694">RNA-binding</keyword>
<feature type="region of interest" description="Disordered" evidence="2">
    <location>
        <begin position="149"/>
        <end position="196"/>
    </location>
</feature>
<feature type="domain" description="NTF2" evidence="3">
    <location>
        <begin position="20"/>
        <end position="140"/>
    </location>
</feature>
<feature type="compositionally biased region" description="Low complexity" evidence="2">
    <location>
        <begin position="149"/>
        <end position="164"/>
    </location>
</feature>
<dbReference type="CDD" id="cd00780">
    <property type="entry name" value="NTF2"/>
    <property type="match status" value="1"/>
</dbReference>
<dbReference type="GO" id="GO:1990904">
    <property type="term" value="C:ribonucleoprotein complex"/>
    <property type="evidence" value="ECO:0007669"/>
    <property type="project" value="TreeGrafter"/>
</dbReference>
<name>A0A8S1IRY2_9CHLO</name>
<dbReference type="AlphaFoldDB" id="A0A8S1IRY2"/>
<dbReference type="Pfam" id="PF02136">
    <property type="entry name" value="NTF2"/>
    <property type="match status" value="1"/>
</dbReference>
<dbReference type="InterPro" id="IPR032710">
    <property type="entry name" value="NTF2-like_dom_sf"/>
</dbReference>
<dbReference type="GO" id="GO:0005829">
    <property type="term" value="C:cytosol"/>
    <property type="evidence" value="ECO:0007669"/>
    <property type="project" value="TreeGrafter"/>
</dbReference>
<comment type="caution">
    <text evidence="4">The sequence shown here is derived from an EMBL/GenBank/DDBJ whole genome shotgun (WGS) entry which is preliminary data.</text>
</comment>
<dbReference type="OrthoDB" id="339151at2759"/>
<dbReference type="SUPFAM" id="SSF54427">
    <property type="entry name" value="NTF2-like"/>
    <property type="match status" value="1"/>
</dbReference>
<dbReference type="PANTHER" id="PTHR10693">
    <property type="entry name" value="RAS GTPASE-ACTIVATING PROTEIN-BINDING PROTEIN"/>
    <property type="match status" value="1"/>
</dbReference>
<dbReference type="EMBL" id="CAJHUC010000498">
    <property type="protein sequence ID" value="CAD7696539.1"/>
    <property type="molecule type" value="Genomic_DNA"/>
</dbReference>
<protein>
    <recommendedName>
        <fullName evidence="3">NTF2 domain-containing protein</fullName>
    </recommendedName>
</protein>
<proteinExistence type="predicted"/>